<organism evidence="3 4">
    <name type="scientific">Marimonas arenosa</name>
    <dbReference type="NCBI Taxonomy" id="1795305"/>
    <lineage>
        <taxon>Bacteria</taxon>
        <taxon>Pseudomonadati</taxon>
        <taxon>Pseudomonadota</taxon>
        <taxon>Alphaproteobacteria</taxon>
        <taxon>Rhodobacterales</taxon>
        <taxon>Paracoccaceae</taxon>
        <taxon>Marimonas</taxon>
    </lineage>
</organism>
<reference evidence="3" key="2">
    <citation type="submission" date="2023-02" db="EMBL/GenBank/DDBJ databases">
        <title>'Rhodoalgimonas zhirmunskyi' gen. nov., isolated from a red alga.</title>
        <authorList>
            <person name="Nedashkovskaya O.I."/>
            <person name="Otstavnykh N.Y."/>
            <person name="Bystritskaya E.P."/>
            <person name="Balabanova L.A."/>
            <person name="Isaeva M.P."/>
        </authorList>
    </citation>
    <scope>NUCLEOTIDE SEQUENCE</scope>
    <source>
        <strain evidence="3">KCTC 52189</strain>
    </source>
</reference>
<dbReference type="EC" id="1.14.19.-" evidence="3"/>
<accession>A0AAE3WCJ8</accession>
<name>A0AAE3WCJ8_9RHOB</name>
<keyword evidence="3" id="KW-0560">Oxidoreductase</keyword>
<evidence type="ECO:0000313" key="4">
    <source>
        <dbReference type="Proteomes" id="UP001226762"/>
    </source>
</evidence>
<dbReference type="GO" id="GO:0016491">
    <property type="term" value="F:oxidoreductase activity"/>
    <property type="evidence" value="ECO:0007669"/>
    <property type="project" value="UniProtKB-KW"/>
</dbReference>
<reference evidence="3" key="1">
    <citation type="submission" date="2022-07" db="EMBL/GenBank/DDBJ databases">
        <authorList>
            <person name="Otstavnykh N."/>
            <person name="Isaeva M."/>
            <person name="Bystritskaya E."/>
        </authorList>
    </citation>
    <scope>NUCLEOTIDE SEQUENCE</scope>
    <source>
        <strain evidence="3">KCTC 52189</strain>
    </source>
</reference>
<feature type="domain" description="Fatty acid desaturase" evidence="2">
    <location>
        <begin position="43"/>
        <end position="294"/>
    </location>
</feature>
<keyword evidence="4" id="KW-1185">Reference proteome</keyword>
<dbReference type="Proteomes" id="UP001226762">
    <property type="component" value="Unassembled WGS sequence"/>
</dbReference>
<sequence length="330" mass="38254">MNIRQFSRGYTQKNERVAWMELGLTLGLYALFLSVAIAWAEIWWVVVPFTVLAGLMGVRVYMIQHDCMHRAYFGSRRLNDVVGELISPISLSPYVATRYNHNLHHAHVGDLDHREAFEIDIMTIEEYRNAPLLKRLWYRFYRSRFTLLLVGPFVLYLILRRFPRNGIKTGVGWVLLHDAMVAGYFALLWWFAGWAGILVLLGSIYVGSTFGAIIPYVVHNFEQVYWGRKPDYTYEKGALRGSSVLRFGDWFDRLTLNIAYHDLHHLNANIPCYNLKRCFEEAGDLLHSYEIGFREAMSCYGWKLYDEKAQKMVTFAAARARSEMVNAPAA</sequence>
<dbReference type="RefSeq" id="WP_306734434.1">
    <property type="nucleotide sequence ID" value="NZ_JANHAX010000001.1"/>
</dbReference>
<feature type="transmembrane region" description="Helical" evidence="1">
    <location>
        <begin position="197"/>
        <end position="218"/>
    </location>
</feature>
<dbReference type="Pfam" id="PF00487">
    <property type="entry name" value="FA_desaturase"/>
    <property type="match status" value="1"/>
</dbReference>
<dbReference type="EMBL" id="JANHAX010000001">
    <property type="protein sequence ID" value="MDQ2089185.1"/>
    <property type="molecule type" value="Genomic_DNA"/>
</dbReference>
<comment type="caution">
    <text evidence="3">The sequence shown here is derived from an EMBL/GenBank/DDBJ whole genome shotgun (WGS) entry which is preliminary data.</text>
</comment>
<gene>
    <name evidence="3" type="ORF">NO357_04630</name>
</gene>
<protein>
    <submittedName>
        <fullName evidence="3">Fatty acid desaturase</fullName>
        <ecNumber evidence="3">1.14.19.-</ecNumber>
    </submittedName>
</protein>
<dbReference type="AlphaFoldDB" id="A0AAE3WCJ8"/>
<feature type="transmembrane region" description="Helical" evidence="1">
    <location>
        <begin position="141"/>
        <end position="159"/>
    </location>
</feature>
<keyword evidence="1" id="KW-0472">Membrane</keyword>
<dbReference type="PANTHER" id="PTHR32100">
    <property type="entry name" value="OMEGA-6 FATTY ACID DESATURASE, CHLOROPLASTIC"/>
    <property type="match status" value="1"/>
</dbReference>
<feature type="transmembrane region" description="Helical" evidence="1">
    <location>
        <begin position="21"/>
        <end position="46"/>
    </location>
</feature>
<evidence type="ECO:0000259" key="2">
    <source>
        <dbReference type="Pfam" id="PF00487"/>
    </source>
</evidence>
<dbReference type="InterPro" id="IPR012171">
    <property type="entry name" value="Fatty_acid_desaturase"/>
</dbReference>
<proteinExistence type="predicted"/>
<feature type="transmembrane region" description="Helical" evidence="1">
    <location>
        <begin position="171"/>
        <end position="191"/>
    </location>
</feature>
<keyword evidence="1" id="KW-0812">Transmembrane</keyword>
<keyword evidence="1" id="KW-1133">Transmembrane helix</keyword>
<dbReference type="InterPro" id="IPR005804">
    <property type="entry name" value="FA_desaturase_dom"/>
</dbReference>
<dbReference type="GO" id="GO:0006629">
    <property type="term" value="P:lipid metabolic process"/>
    <property type="evidence" value="ECO:0007669"/>
    <property type="project" value="InterPro"/>
</dbReference>
<evidence type="ECO:0000256" key="1">
    <source>
        <dbReference type="SAM" id="Phobius"/>
    </source>
</evidence>
<evidence type="ECO:0000313" key="3">
    <source>
        <dbReference type="EMBL" id="MDQ2089185.1"/>
    </source>
</evidence>